<dbReference type="InterPro" id="IPR026444">
    <property type="entry name" value="Secre_tail"/>
</dbReference>
<dbReference type="EMBL" id="BARW01004209">
    <property type="protein sequence ID" value="GAI60820.1"/>
    <property type="molecule type" value="Genomic_DNA"/>
</dbReference>
<dbReference type="GO" id="GO:0006508">
    <property type="term" value="P:proteolysis"/>
    <property type="evidence" value="ECO:0007669"/>
    <property type="project" value="UniProtKB-KW"/>
</dbReference>
<dbReference type="PROSITE" id="PS00138">
    <property type="entry name" value="SUBTILASE_SER"/>
    <property type="match status" value="1"/>
</dbReference>
<dbReference type="Pfam" id="PF18962">
    <property type="entry name" value="Por_Secre_tail"/>
    <property type="match status" value="1"/>
</dbReference>
<reference evidence="6" key="1">
    <citation type="journal article" date="2014" name="Front. Microbiol.">
        <title>High frequency of phylogenetically diverse reductive dehalogenase-homologous genes in deep subseafloor sedimentary metagenomes.</title>
        <authorList>
            <person name="Kawai M."/>
            <person name="Futagami T."/>
            <person name="Toyoda A."/>
            <person name="Takaki Y."/>
            <person name="Nishi S."/>
            <person name="Hori S."/>
            <person name="Arai W."/>
            <person name="Tsubouchi T."/>
            <person name="Morono Y."/>
            <person name="Uchiyama I."/>
            <person name="Ito T."/>
            <person name="Fujiyama A."/>
            <person name="Inagaki F."/>
            <person name="Takami H."/>
        </authorList>
    </citation>
    <scope>NUCLEOTIDE SEQUENCE</scope>
    <source>
        <strain evidence="6">Expedition CK06-06</strain>
    </source>
</reference>
<evidence type="ECO:0000256" key="2">
    <source>
        <dbReference type="ARBA" id="ARBA00022801"/>
    </source>
</evidence>
<evidence type="ECO:0000259" key="4">
    <source>
        <dbReference type="Pfam" id="PF00082"/>
    </source>
</evidence>
<dbReference type="InterPro" id="IPR036852">
    <property type="entry name" value="Peptidase_S8/S53_dom_sf"/>
</dbReference>
<dbReference type="Gene3D" id="3.40.50.200">
    <property type="entry name" value="Peptidase S8/S53 domain"/>
    <property type="match status" value="1"/>
</dbReference>
<evidence type="ECO:0000256" key="3">
    <source>
        <dbReference type="ARBA" id="ARBA00022825"/>
    </source>
</evidence>
<feature type="domain" description="Secretion system C-terminal sorting" evidence="5">
    <location>
        <begin position="92"/>
        <end position="169"/>
    </location>
</feature>
<dbReference type="GO" id="GO:0004252">
    <property type="term" value="F:serine-type endopeptidase activity"/>
    <property type="evidence" value="ECO:0007669"/>
    <property type="project" value="InterPro"/>
</dbReference>
<feature type="domain" description="Peptidase S8/S53" evidence="4">
    <location>
        <begin position="13"/>
        <end position="67"/>
    </location>
</feature>
<gene>
    <name evidence="6" type="ORF">S12H4_10042</name>
</gene>
<dbReference type="Pfam" id="PF00082">
    <property type="entry name" value="Peptidase_S8"/>
    <property type="match status" value="1"/>
</dbReference>
<sequence length="171" mass="18705">MGMGTVIQNLSGGISLCNGTSCSAPIITGLAACLWQAKPSATNMEIIRAIEKSSHQYHSPDSLLGYGIPDFSLAVAILKVSVRKKTVELRKVHPNPFSDQIQILLNVYSQEDVILKLTDITGKTVLAKRYQNLSLGPQQITILISRTFPKGLYILRLSSGNYAVHKKLIKI</sequence>
<dbReference type="AlphaFoldDB" id="X1RCE2"/>
<name>X1RCE2_9ZZZZ</name>
<evidence type="ECO:0000313" key="6">
    <source>
        <dbReference type="EMBL" id="GAI60820.1"/>
    </source>
</evidence>
<keyword evidence="1" id="KW-0645">Protease</keyword>
<keyword evidence="2" id="KW-0378">Hydrolase</keyword>
<dbReference type="SUPFAM" id="SSF52743">
    <property type="entry name" value="Subtilisin-like"/>
    <property type="match status" value="1"/>
</dbReference>
<dbReference type="NCBIfam" id="TIGR04183">
    <property type="entry name" value="Por_Secre_tail"/>
    <property type="match status" value="1"/>
</dbReference>
<organism evidence="6">
    <name type="scientific">marine sediment metagenome</name>
    <dbReference type="NCBI Taxonomy" id="412755"/>
    <lineage>
        <taxon>unclassified sequences</taxon>
        <taxon>metagenomes</taxon>
        <taxon>ecological metagenomes</taxon>
    </lineage>
</organism>
<accession>X1RCE2</accession>
<evidence type="ECO:0000256" key="1">
    <source>
        <dbReference type="ARBA" id="ARBA00022670"/>
    </source>
</evidence>
<evidence type="ECO:0000259" key="5">
    <source>
        <dbReference type="Pfam" id="PF18962"/>
    </source>
</evidence>
<dbReference type="InterPro" id="IPR023828">
    <property type="entry name" value="Peptidase_S8_Ser-AS"/>
</dbReference>
<proteinExistence type="predicted"/>
<dbReference type="InterPro" id="IPR000209">
    <property type="entry name" value="Peptidase_S8/S53_dom"/>
</dbReference>
<keyword evidence="3" id="KW-0720">Serine protease</keyword>
<comment type="caution">
    <text evidence="6">The sequence shown here is derived from an EMBL/GenBank/DDBJ whole genome shotgun (WGS) entry which is preliminary data.</text>
</comment>
<protein>
    <recommendedName>
        <fullName evidence="7">Peptidase S8/S53 domain-containing protein</fullName>
    </recommendedName>
</protein>
<evidence type="ECO:0008006" key="7">
    <source>
        <dbReference type="Google" id="ProtNLM"/>
    </source>
</evidence>